<dbReference type="InterPro" id="IPR047879">
    <property type="entry name" value="YjiT"/>
</dbReference>
<reference evidence="1 2" key="1">
    <citation type="submission" date="2020-08" db="EMBL/GenBank/DDBJ databases">
        <authorList>
            <person name="Liu G."/>
            <person name="Sun C."/>
        </authorList>
    </citation>
    <scope>NUCLEOTIDE SEQUENCE [LARGE SCALE GENOMIC DNA]</scope>
    <source>
        <strain evidence="1 2">OT19</strain>
    </source>
</reference>
<evidence type="ECO:0000313" key="2">
    <source>
        <dbReference type="Proteomes" id="UP000515297"/>
    </source>
</evidence>
<dbReference type="Proteomes" id="UP000515297">
    <property type="component" value="Chromosome"/>
</dbReference>
<dbReference type="AlphaFoldDB" id="A0A7G6VU10"/>
<sequence length="1099" mass="121466">MGDRDFKQEIDAAQNDPVQLRKIADDIHASGGSRILMIRAIQLARVANSGPHPLGKTCGDLGLPHPTGLPLYRYKLVPGLFQRIETKLSANLASDLLRPPLAPAFVMWAADWFRRSYQGGMQRWADIEAVLGLQLPQSEWRALADRGFEAWGVEPLITAHGNQRLSNLARHGGFPAAAIVGGASWPRRFLERAVGELLGADIQDIASAVSICERNEYLLPSIWRSPEMHAICGELALKIVELRAFIDKEVPVDGRPYSARLDHAYEDWRDELPMTLDGAAAGLIDTLLEARKLTGTGNIRVGRLMRSQDGEWRESLDFHLEGRWDDKDRVLSAGEYVRVFLQPSGALADRISGRLAYLEIQSGNCWIARAMRSEAAIDFPLDLAVTAEFHARGERLAESFVLPGGKAVGHGLRIFERRTGDTELGAFSLIGQGSGGYRAEPVFVDVPQDWVLRGKDSNTEIEAEDFAFAPGRSLYRCAGQIIAEKPNGDAFLVRTGQSADRKDRLTIVAQEATGVQAPGGERLIKHPLHAEVEDGVSRRTATRGEVGWRFAGESTWRDDLVNAGPGHCEFAWLDGTTKHVRDRTSALVLPAAFALSQRINAAHAEIALEGWTGAAVLSDETRTADHRWRVRIDPPRRALLGLRLTPDHGSTFELNVPLRSKEWLTTWDGELLRRDAVLGLADLRDNVARAPGRAMLMGEVAHYAGASLEASWKVDVELGLSALRNDIAALMRPLGIDAQVRLDFHNGSNDNWYVTEFGNSLEWEPSGGLRPKTAIVGEDVRVGGRFLGAPEKEVDFGPFDGLLGGLGGQLIQLPRLRGPWLVYLREGARVLTRPKFIDGDPVHDVPQHRLGRAMAQPLLQAREDLVRLAEELAAEPMSSEATQTIRAVMDLALSLNGLPPQTFEIFSKFEIAGPLAPLLLYRCEEQHLSTILELFDGLCSSWSLLPIKAWDAAFQAQGNYLVSRLDDPEWALANITERQNEIAARAPQLAPLICRDFSPLNWEELRNHFTSHTSEGINMDAGGFNPFRPPHSELLPRENFVEALMRVFDAPFAAALSATGRASLEKEQVLTIKDVERRHPDYFAKAFGYALSELKNGRQ</sequence>
<dbReference type="EMBL" id="CP060052">
    <property type="protein sequence ID" value="QNE05225.1"/>
    <property type="molecule type" value="Genomic_DNA"/>
</dbReference>
<gene>
    <name evidence="1" type="ORF">H4O24_00420</name>
</gene>
<proteinExistence type="predicted"/>
<dbReference type="RefSeq" id="WP_185884370.1">
    <property type="nucleotide sequence ID" value="NZ_CP060052.1"/>
</dbReference>
<dbReference type="NCBIfam" id="NF038336">
    <property type="entry name" value="YjiT_fam"/>
    <property type="match status" value="1"/>
</dbReference>
<accession>A0A7G6VU10</accession>
<name>A0A7G6VU10_9SPHN</name>
<evidence type="ECO:0000313" key="1">
    <source>
        <dbReference type="EMBL" id="QNE05225.1"/>
    </source>
</evidence>
<organism evidence="1 2">
    <name type="scientific">Croceicoccus marinus</name>
    <dbReference type="NCBI Taxonomy" id="450378"/>
    <lineage>
        <taxon>Bacteria</taxon>
        <taxon>Pseudomonadati</taxon>
        <taxon>Pseudomonadota</taxon>
        <taxon>Alphaproteobacteria</taxon>
        <taxon>Sphingomonadales</taxon>
        <taxon>Erythrobacteraceae</taxon>
        <taxon>Croceicoccus</taxon>
    </lineage>
</organism>
<protein>
    <submittedName>
        <fullName evidence="1">Uncharacterized protein</fullName>
    </submittedName>
</protein>